<name>A0A918S9V6_9HYPH</name>
<feature type="transmembrane region" description="Helical" evidence="1">
    <location>
        <begin position="52"/>
        <end position="73"/>
    </location>
</feature>
<sequence length="92" mass="10914">MRWFDPRHRNKSPDHQRLYAVTELWYTVVDFGAAGSFVVGSILFFFDSTQIPATWLFLIGSILFAAKPTIRLWREVQFFRLGRYQRLAERAE</sequence>
<keyword evidence="4" id="KW-1185">Reference proteome</keyword>
<evidence type="ECO:0000313" key="3">
    <source>
        <dbReference type="EMBL" id="GHA30315.1"/>
    </source>
</evidence>
<feature type="domain" description="YrhK" evidence="2">
    <location>
        <begin position="23"/>
        <end position="75"/>
    </location>
</feature>
<keyword evidence="1" id="KW-0812">Transmembrane</keyword>
<dbReference type="EMBL" id="BMZE01000003">
    <property type="protein sequence ID" value="GHA30315.1"/>
    <property type="molecule type" value="Genomic_DNA"/>
</dbReference>
<dbReference type="Proteomes" id="UP000646579">
    <property type="component" value="Unassembled WGS sequence"/>
</dbReference>
<reference evidence="3" key="2">
    <citation type="submission" date="2020-09" db="EMBL/GenBank/DDBJ databases">
        <authorList>
            <person name="Sun Q."/>
            <person name="Kim S."/>
        </authorList>
    </citation>
    <scope>NUCLEOTIDE SEQUENCE</scope>
    <source>
        <strain evidence="3">KCTC 32437</strain>
    </source>
</reference>
<comment type="caution">
    <text evidence="3">The sequence shown here is derived from an EMBL/GenBank/DDBJ whole genome shotgun (WGS) entry which is preliminary data.</text>
</comment>
<evidence type="ECO:0000259" key="2">
    <source>
        <dbReference type="Pfam" id="PF14145"/>
    </source>
</evidence>
<reference evidence="3" key="1">
    <citation type="journal article" date="2014" name="Int. J. Syst. Evol. Microbiol.">
        <title>Complete genome sequence of Corynebacterium casei LMG S-19264T (=DSM 44701T), isolated from a smear-ripened cheese.</title>
        <authorList>
            <consortium name="US DOE Joint Genome Institute (JGI-PGF)"/>
            <person name="Walter F."/>
            <person name="Albersmeier A."/>
            <person name="Kalinowski J."/>
            <person name="Ruckert C."/>
        </authorList>
    </citation>
    <scope>NUCLEOTIDE SEQUENCE</scope>
    <source>
        <strain evidence="3">KCTC 32437</strain>
    </source>
</reference>
<feature type="transmembrane region" description="Helical" evidence="1">
    <location>
        <begin position="21"/>
        <end position="46"/>
    </location>
</feature>
<proteinExistence type="predicted"/>
<dbReference type="Pfam" id="PF14145">
    <property type="entry name" value="YrhK"/>
    <property type="match status" value="1"/>
</dbReference>
<protein>
    <recommendedName>
        <fullName evidence="2">YrhK domain-containing protein</fullName>
    </recommendedName>
</protein>
<dbReference type="AlphaFoldDB" id="A0A918S9V6"/>
<organism evidence="3 4">
    <name type="scientific">Devosia pacifica</name>
    <dbReference type="NCBI Taxonomy" id="1335967"/>
    <lineage>
        <taxon>Bacteria</taxon>
        <taxon>Pseudomonadati</taxon>
        <taxon>Pseudomonadota</taxon>
        <taxon>Alphaproteobacteria</taxon>
        <taxon>Hyphomicrobiales</taxon>
        <taxon>Devosiaceae</taxon>
        <taxon>Devosia</taxon>
    </lineage>
</organism>
<gene>
    <name evidence="3" type="ORF">GCM10007989_27560</name>
</gene>
<keyword evidence="1" id="KW-0472">Membrane</keyword>
<evidence type="ECO:0000313" key="4">
    <source>
        <dbReference type="Proteomes" id="UP000646579"/>
    </source>
</evidence>
<accession>A0A918S9V6</accession>
<dbReference type="RefSeq" id="WP_189426311.1">
    <property type="nucleotide sequence ID" value="NZ_BMZE01000003.1"/>
</dbReference>
<evidence type="ECO:0000256" key="1">
    <source>
        <dbReference type="SAM" id="Phobius"/>
    </source>
</evidence>
<keyword evidence="1" id="KW-1133">Transmembrane helix</keyword>
<dbReference type="InterPro" id="IPR025424">
    <property type="entry name" value="YrhK_domain"/>
</dbReference>